<accession>A0A7V5HNM0</accession>
<feature type="transmembrane region" description="Helical" evidence="6">
    <location>
        <begin position="424"/>
        <end position="442"/>
    </location>
</feature>
<feature type="transmembrane region" description="Helical" evidence="6">
    <location>
        <begin position="346"/>
        <end position="364"/>
    </location>
</feature>
<comment type="caution">
    <text evidence="7">The sequence shown here is derived from an EMBL/GenBank/DDBJ whole genome shotgun (WGS) entry which is preliminary data.</text>
</comment>
<evidence type="ECO:0000256" key="6">
    <source>
        <dbReference type="SAM" id="Phobius"/>
    </source>
</evidence>
<dbReference type="AlphaFoldDB" id="A0A7V5HNM0"/>
<name>A0A7V5HNM0_UNCW3</name>
<sequence length="455" mass="52801">MRVVKNIIFLYLAYFLTFIAGFLQLKILTLFIPKDALGHFFFAGNIGLFLGSILLLGFPLVFQRYIPIYRRDGLKDREASLIYLAFSLHIAVGIILFIAVYYLKGIGFLLPFSAFYLLSTYSIPLFAFISQEKADYYAIYSSLRIGVAVIFLYLFRKILNIERAALIILVSTLTFMVPALLSSARPVFKFRVIFDEIKAFLKYSFFSQLLSPFFQYMDGILIPLFMPYSFLAIFTVARKLDFGSRQILEIPLQATAPYISSKKEDETREELFRKGFSIFRTVYFYAALVIFFIFLFFGRKLIMLVSSPSYLDAYPHLILLALSLLISSIFAPDAMYSRSVGRVDIFFYKDVVWVFSFLLYIFITAPHLKLYGFSSAFVFASLLTLIYQTSKLRTAPLVEYIYDILRVVLISLGAYVFYLRANYFLPLLILMLIITVDFRKIIEVYNFYRKYSKRG</sequence>
<feature type="transmembrane region" description="Helical" evidence="6">
    <location>
        <begin position="314"/>
        <end position="334"/>
    </location>
</feature>
<feature type="transmembrane region" description="Helical" evidence="6">
    <location>
        <begin position="220"/>
        <end position="237"/>
    </location>
</feature>
<dbReference type="InterPro" id="IPR050833">
    <property type="entry name" value="Poly_Biosynth_Transport"/>
</dbReference>
<dbReference type="GO" id="GO:0005886">
    <property type="term" value="C:plasma membrane"/>
    <property type="evidence" value="ECO:0007669"/>
    <property type="project" value="UniProtKB-SubCell"/>
</dbReference>
<dbReference type="PANTHER" id="PTHR30250">
    <property type="entry name" value="PST FAMILY PREDICTED COLANIC ACID TRANSPORTER"/>
    <property type="match status" value="1"/>
</dbReference>
<keyword evidence="4 6" id="KW-1133">Transmembrane helix</keyword>
<dbReference type="Proteomes" id="UP000886050">
    <property type="component" value="Unassembled WGS sequence"/>
</dbReference>
<protein>
    <recommendedName>
        <fullName evidence="8">Polysaccharide biosynthesis protein</fullName>
    </recommendedName>
</protein>
<proteinExistence type="predicted"/>
<organism evidence="7">
    <name type="scientific">candidate division WOR-3 bacterium</name>
    <dbReference type="NCBI Taxonomy" id="2052148"/>
    <lineage>
        <taxon>Bacteria</taxon>
        <taxon>Bacteria division WOR-3</taxon>
    </lineage>
</organism>
<reference evidence="7" key="1">
    <citation type="journal article" date="2020" name="mSystems">
        <title>Genome- and Community-Level Interaction Insights into Carbon Utilization and Element Cycling Functions of Hydrothermarchaeota in Hydrothermal Sediment.</title>
        <authorList>
            <person name="Zhou Z."/>
            <person name="Liu Y."/>
            <person name="Xu W."/>
            <person name="Pan J."/>
            <person name="Luo Z.H."/>
            <person name="Li M."/>
        </authorList>
    </citation>
    <scope>NUCLEOTIDE SEQUENCE [LARGE SCALE GENOMIC DNA]</scope>
    <source>
        <strain evidence="7">HyVt-96</strain>
    </source>
</reference>
<keyword evidence="5 6" id="KW-0472">Membrane</keyword>
<keyword evidence="3 6" id="KW-0812">Transmembrane</keyword>
<feature type="transmembrane region" description="Helical" evidence="6">
    <location>
        <begin position="161"/>
        <end position="181"/>
    </location>
</feature>
<gene>
    <name evidence="7" type="ORF">ENL43_04255</name>
</gene>
<feature type="transmembrane region" description="Helical" evidence="6">
    <location>
        <begin position="193"/>
        <end position="214"/>
    </location>
</feature>
<evidence type="ECO:0000256" key="3">
    <source>
        <dbReference type="ARBA" id="ARBA00022692"/>
    </source>
</evidence>
<feature type="transmembrane region" description="Helical" evidence="6">
    <location>
        <begin position="282"/>
        <end position="302"/>
    </location>
</feature>
<feature type="transmembrane region" description="Helical" evidence="6">
    <location>
        <begin position="38"/>
        <end position="61"/>
    </location>
</feature>
<feature type="transmembrane region" description="Helical" evidence="6">
    <location>
        <begin position="136"/>
        <end position="155"/>
    </location>
</feature>
<evidence type="ECO:0008006" key="8">
    <source>
        <dbReference type="Google" id="ProtNLM"/>
    </source>
</evidence>
<evidence type="ECO:0000256" key="1">
    <source>
        <dbReference type="ARBA" id="ARBA00004651"/>
    </source>
</evidence>
<feature type="transmembrane region" description="Helical" evidence="6">
    <location>
        <begin position="108"/>
        <end position="129"/>
    </location>
</feature>
<dbReference type="EMBL" id="DRTX01000221">
    <property type="protein sequence ID" value="HHF53557.1"/>
    <property type="molecule type" value="Genomic_DNA"/>
</dbReference>
<evidence type="ECO:0000313" key="7">
    <source>
        <dbReference type="EMBL" id="HHF53557.1"/>
    </source>
</evidence>
<comment type="subcellular location">
    <subcellularLocation>
        <location evidence="1">Cell membrane</location>
        <topology evidence="1">Multi-pass membrane protein</topology>
    </subcellularLocation>
</comment>
<keyword evidence="2" id="KW-1003">Cell membrane</keyword>
<dbReference type="Pfam" id="PF01943">
    <property type="entry name" value="Polysacc_synt"/>
    <property type="match status" value="1"/>
</dbReference>
<evidence type="ECO:0000256" key="2">
    <source>
        <dbReference type="ARBA" id="ARBA00022475"/>
    </source>
</evidence>
<evidence type="ECO:0000256" key="5">
    <source>
        <dbReference type="ARBA" id="ARBA00023136"/>
    </source>
</evidence>
<evidence type="ECO:0000256" key="4">
    <source>
        <dbReference type="ARBA" id="ARBA00022989"/>
    </source>
</evidence>
<feature type="transmembrane region" description="Helical" evidence="6">
    <location>
        <begin position="7"/>
        <end position="32"/>
    </location>
</feature>
<feature type="transmembrane region" description="Helical" evidence="6">
    <location>
        <begin position="81"/>
        <end position="102"/>
    </location>
</feature>
<dbReference type="InterPro" id="IPR002797">
    <property type="entry name" value="Polysacc_synth"/>
</dbReference>
<dbReference type="PANTHER" id="PTHR30250:SF11">
    <property type="entry name" value="O-ANTIGEN TRANSPORTER-RELATED"/>
    <property type="match status" value="1"/>
</dbReference>